<dbReference type="EMBL" id="JARJCW010000060">
    <property type="protein sequence ID" value="KAJ7201015.1"/>
    <property type="molecule type" value="Genomic_DNA"/>
</dbReference>
<feature type="domain" description="KOW" evidence="2">
    <location>
        <begin position="519"/>
        <end position="546"/>
    </location>
</feature>
<feature type="domain" description="KOW" evidence="2">
    <location>
        <begin position="468"/>
        <end position="495"/>
    </location>
</feature>
<dbReference type="AlphaFoldDB" id="A0AAD6V4Z7"/>
<dbReference type="Pfam" id="PF00467">
    <property type="entry name" value="KOW"/>
    <property type="match status" value="1"/>
</dbReference>
<dbReference type="SUPFAM" id="SSF50104">
    <property type="entry name" value="Translation proteins SH3-like domain"/>
    <property type="match status" value="1"/>
</dbReference>
<feature type="compositionally biased region" description="Acidic residues" evidence="1">
    <location>
        <begin position="429"/>
        <end position="449"/>
    </location>
</feature>
<feature type="region of interest" description="Disordered" evidence="1">
    <location>
        <begin position="1"/>
        <end position="152"/>
    </location>
</feature>
<feature type="compositionally biased region" description="Acidic residues" evidence="1">
    <location>
        <begin position="113"/>
        <end position="134"/>
    </location>
</feature>
<comment type="caution">
    <text evidence="3">The sequence shown here is derived from an EMBL/GenBank/DDBJ whole genome shotgun (WGS) entry which is preliminary data.</text>
</comment>
<evidence type="ECO:0000256" key="1">
    <source>
        <dbReference type="SAM" id="MobiDB-lite"/>
    </source>
</evidence>
<dbReference type="Proteomes" id="UP001219525">
    <property type="component" value="Unassembled WGS sequence"/>
</dbReference>
<evidence type="ECO:0000313" key="3">
    <source>
        <dbReference type="EMBL" id="KAJ7201015.1"/>
    </source>
</evidence>
<evidence type="ECO:0000313" key="4">
    <source>
        <dbReference type="Proteomes" id="UP001219525"/>
    </source>
</evidence>
<dbReference type="GO" id="GO:0003735">
    <property type="term" value="F:structural constituent of ribosome"/>
    <property type="evidence" value="ECO:0007669"/>
    <property type="project" value="InterPro"/>
</dbReference>
<name>A0AAD6V4Z7_9AGAR</name>
<organism evidence="3 4">
    <name type="scientific">Mycena pura</name>
    <dbReference type="NCBI Taxonomy" id="153505"/>
    <lineage>
        <taxon>Eukaryota</taxon>
        <taxon>Fungi</taxon>
        <taxon>Dikarya</taxon>
        <taxon>Basidiomycota</taxon>
        <taxon>Agaricomycotina</taxon>
        <taxon>Agaricomycetes</taxon>
        <taxon>Agaricomycetidae</taxon>
        <taxon>Agaricales</taxon>
        <taxon>Marasmiineae</taxon>
        <taxon>Mycenaceae</taxon>
        <taxon>Mycena</taxon>
    </lineage>
</organism>
<proteinExistence type="predicted"/>
<dbReference type="InterPro" id="IPR008991">
    <property type="entry name" value="Translation_prot_SH3-like_sf"/>
</dbReference>
<feature type="region of interest" description="Disordered" evidence="1">
    <location>
        <begin position="168"/>
        <end position="189"/>
    </location>
</feature>
<dbReference type="PROSITE" id="PS01108">
    <property type="entry name" value="RIBOSOMAL_L24"/>
    <property type="match status" value="1"/>
</dbReference>
<dbReference type="GO" id="GO:0006412">
    <property type="term" value="P:translation"/>
    <property type="evidence" value="ECO:0007669"/>
    <property type="project" value="InterPro"/>
</dbReference>
<gene>
    <name evidence="3" type="ORF">GGX14DRAFT_571588</name>
</gene>
<accession>A0AAD6V4Z7</accession>
<feature type="region of interest" description="Disordered" evidence="1">
    <location>
        <begin position="413"/>
        <end position="450"/>
    </location>
</feature>
<feature type="compositionally biased region" description="Basic residues" evidence="1">
    <location>
        <begin position="94"/>
        <end position="103"/>
    </location>
</feature>
<dbReference type="InterPro" id="IPR005824">
    <property type="entry name" value="KOW"/>
</dbReference>
<dbReference type="InterPro" id="IPR005825">
    <property type="entry name" value="Ribosomal_uL24_CS"/>
</dbReference>
<sequence length="969" mass="106569">MPRPNDAGPSRHADVGSNGDRTAHDAKGGSRVPTASRVRAASGEPDSTSSAGHLVTVHLASPAPAPSGLRRSRSPAILMSQSEASEEADSAPSPKRRRVTARRHQVERFLDLAAEDSKDDDGDDTDDDDDYTDFVDDHEPQRPAPTAWKRQDDTENLYAVAARFDERARRERDKKRLPADDPESTMYGVPSGLVLREDRLIARTQTTVPGKQPAATYTPYSRTLAFQRTNDTVRPGSWIRLQRAPYAGRLAFVLSDRVHGRNEYLVARLPGAIEPPRIHEDTMEDDEDYLPSGLSEFPETESEEAQRIAEKKAARGTVDVCTTVVHSKPLLLHACPPVIPTYEEMEPFLRSTHPGLEHAAFVGDSFPALADADRVVGQGRYHDSSGYIIRTWDATVSGRLVRVAKVRRHPTFGKQVGQQLAQKGHDGQTQEDDQTEEDVGSTPDPEDDIGVTVPVSDLKRHALALPPLIQLLDRVRIVGGEHRGSTGRIEIINDDWLTISTSTTSGSSLLVNWRDINREFHVGDFVEVVRGPYKGHKGLVVSLHAAGVLQIFEESRTERIDHGLLLASVNSAATLEVRHLAVHSAEVNFLLLDEGSACFGLEFFPVLSFARGLVSRAPEDLLRRLVLEEREVEKRQWASMWAESGRRYEGIEVQVAFHGPHKGTRGIVVGDHDTAERAARVAAAKARSRKYLAKQIDVMQEARGIMVTVRKEASNELFEMKIERLLHVHTWTPLAQALSLPPAILKGLRGSHVNNAPLRSQTPSPPLDRTPSPPAEEKQFPTEVPGEKSGEWLTIPGLAKKRVDVQLGGLLALSQQNFRPSNTILGLEGRTGYLLLASPVLATTLQSTKVDVYVVGRNGTKHAIAPMCIRPLRTHDGTPITQIKGRVVVIGPDVLGDTKEVGRYGQTEPDFKHDYSPDAVVVVRFENKGQTDGLRSLGVFPLSSLCLSVNVPIQVAHGNFPVTTFDKQP</sequence>
<protein>
    <recommendedName>
        <fullName evidence="2">KOW domain-containing protein</fullName>
    </recommendedName>
</protein>
<feature type="compositionally biased region" description="Basic and acidic residues" evidence="1">
    <location>
        <begin position="168"/>
        <end position="179"/>
    </location>
</feature>
<feature type="region of interest" description="Disordered" evidence="1">
    <location>
        <begin position="754"/>
        <end position="787"/>
    </location>
</feature>
<feature type="compositionally biased region" description="Basic and acidic residues" evidence="1">
    <location>
        <begin position="775"/>
        <end position="787"/>
    </location>
</feature>
<keyword evidence="4" id="KW-1185">Reference proteome</keyword>
<reference evidence="3" key="1">
    <citation type="submission" date="2023-03" db="EMBL/GenBank/DDBJ databases">
        <title>Massive genome expansion in bonnet fungi (Mycena s.s.) driven by repeated elements and novel gene families across ecological guilds.</title>
        <authorList>
            <consortium name="Lawrence Berkeley National Laboratory"/>
            <person name="Harder C.B."/>
            <person name="Miyauchi S."/>
            <person name="Viragh M."/>
            <person name="Kuo A."/>
            <person name="Thoen E."/>
            <person name="Andreopoulos B."/>
            <person name="Lu D."/>
            <person name="Skrede I."/>
            <person name="Drula E."/>
            <person name="Henrissat B."/>
            <person name="Morin E."/>
            <person name="Kohler A."/>
            <person name="Barry K."/>
            <person name="LaButti K."/>
            <person name="Morin E."/>
            <person name="Salamov A."/>
            <person name="Lipzen A."/>
            <person name="Mereny Z."/>
            <person name="Hegedus B."/>
            <person name="Baldrian P."/>
            <person name="Stursova M."/>
            <person name="Weitz H."/>
            <person name="Taylor A."/>
            <person name="Grigoriev I.V."/>
            <person name="Nagy L.G."/>
            <person name="Martin F."/>
            <person name="Kauserud H."/>
        </authorList>
    </citation>
    <scope>NUCLEOTIDE SEQUENCE</scope>
    <source>
        <strain evidence="3">9144</strain>
    </source>
</reference>
<dbReference type="SMART" id="SM00739">
    <property type="entry name" value="KOW"/>
    <property type="match status" value="2"/>
</dbReference>
<feature type="compositionally biased region" description="Pro residues" evidence="1">
    <location>
        <begin position="763"/>
        <end position="774"/>
    </location>
</feature>
<dbReference type="GO" id="GO:0005840">
    <property type="term" value="C:ribosome"/>
    <property type="evidence" value="ECO:0007669"/>
    <property type="project" value="InterPro"/>
</dbReference>
<evidence type="ECO:0000259" key="2">
    <source>
        <dbReference type="SMART" id="SM00739"/>
    </source>
</evidence>